<evidence type="ECO:0000313" key="2">
    <source>
        <dbReference type="Proteomes" id="UP000191691"/>
    </source>
</evidence>
<organism evidence="1 2">
    <name type="scientific">Penicillium nalgiovense</name>
    <dbReference type="NCBI Taxonomy" id="60175"/>
    <lineage>
        <taxon>Eukaryota</taxon>
        <taxon>Fungi</taxon>
        <taxon>Dikarya</taxon>
        <taxon>Ascomycota</taxon>
        <taxon>Pezizomycotina</taxon>
        <taxon>Eurotiomycetes</taxon>
        <taxon>Eurotiomycetidae</taxon>
        <taxon>Eurotiales</taxon>
        <taxon>Aspergillaceae</taxon>
        <taxon>Penicillium</taxon>
    </lineage>
</organism>
<proteinExistence type="predicted"/>
<dbReference type="AlphaFoldDB" id="A0A1V6YD79"/>
<dbReference type="EMBL" id="MOOB01000024">
    <property type="protein sequence ID" value="OQE85335.1"/>
    <property type="molecule type" value="Genomic_DNA"/>
</dbReference>
<dbReference type="STRING" id="60175.A0A1V6YD79"/>
<protein>
    <recommendedName>
        <fullName evidence="3">F-box domain-containing protein</fullName>
    </recommendedName>
</protein>
<evidence type="ECO:0008006" key="3">
    <source>
        <dbReference type="Google" id="ProtNLM"/>
    </source>
</evidence>
<reference evidence="2" key="1">
    <citation type="journal article" date="2017" name="Nat. Microbiol.">
        <title>Global analysis of biosynthetic gene clusters reveals vast potential of secondary metabolite production in Penicillium species.</title>
        <authorList>
            <person name="Nielsen J.C."/>
            <person name="Grijseels S."/>
            <person name="Prigent S."/>
            <person name="Ji B."/>
            <person name="Dainat J."/>
            <person name="Nielsen K.F."/>
            <person name="Frisvad J.C."/>
            <person name="Workman M."/>
            <person name="Nielsen J."/>
        </authorList>
    </citation>
    <scope>NUCLEOTIDE SEQUENCE [LARGE SCALE GENOMIC DNA]</scope>
    <source>
        <strain evidence="2">IBT 13039</strain>
    </source>
</reference>
<sequence length="247" mass="27405">MDPFAQLPSELNQQILIHIDFATAENLISASSHVRAIFRAHPAVINNVILANPITSFPEIRRLCYTIIQTHSQQACEGTPNLDVSIGIIHLVAGIQRLACACLSLMQQNFASTLSEIPAGSLSGPERAEKARKPLYWTEEYRMYWSLFHLQYYSALRKAEPTQALDAYNVWNEIGSERAEQIWTTAAVLSDLGLHPTKREPSPYALPGICPGKHHFLSSTRSTCPLVVSPCLSGLRRLSPPENEATT</sequence>
<gene>
    <name evidence="1" type="ORF">PENNAL_c0024G01158</name>
</gene>
<comment type="caution">
    <text evidence="1">The sequence shown here is derived from an EMBL/GenBank/DDBJ whole genome shotgun (WGS) entry which is preliminary data.</text>
</comment>
<keyword evidence="2" id="KW-1185">Reference proteome</keyword>
<evidence type="ECO:0000313" key="1">
    <source>
        <dbReference type="EMBL" id="OQE85335.1"/>
    </source>
</evidence>
<accession>A0A1V6YD79</accession>
<dbReference type="Proteomes" id="UP000191691">
    <property type="component" value="Unassembled WGS sequence"/>
</dbReference>
<name>A0A1V6YD79_PENNA</name>